<geneLocation type="plasmid" evidence="12 13">
    <name>p1</name>
</geneLocation>
<evidence type="ECO:0000313" key="11">
    <source>
        <dbReference type="EMBL" id="MDX5951410.1"/>
    </source>
</evidence>
<evidence type="ECO:0000256" key="4">
    <source>
        <dbReference type="ARBA" id="ARBA00022519"/>
    </source>
</evidence>
<evidence type="ECO:0000256" key="7">
    <source>
        <dbReference type="ARBA" id="ARBA00023136"/>
    </source>
</evidence>
<comment type="subcellular location">
    <subcellularLocation>
        <location evidence="1 9">Cell inner membrane</location>
        <topology evidence="1 9">Multi-pass membrane protein</topology>
    </subcellularLocation>
</comment>
<comment type="similarity">
    <text evidence="8 9">Belongs to the TRAP transporter small permease family.</text>
</comment>
<comment type="function">
    <text evidence="9">Part of the tripartite ATP-independent periplasmic (TRAP) transport system.</text>
</comment>
<dbReference type="PANTHER" id="PTHR35011">
    <property type="entry name" value="2,3-DIKETO-L-GULONATE TRAP TRANSPORTER SMALL PERMEASE PROTEIN YIAM"/>
    <property type="match status" value="1"/>
</dbReference>
<feature type="transmembrane region" description="Helical" evidence="9">
    <location>
        <begin position="84"/>
        <end position="103"/>
    </location>
</feature>
<reference evidence="11 14" key="2">
    <citation type="submission" date="2023-11" db="EMBL/GenBank/DDBJ databases">
        <title>MicrobeMod: A computational toolkit for identifying prokaryotic methylation and restriction-modification with nanopore sequencing.</title>
        <authorList>
            <person name="Crits-Christoph A."/>
            <person name="Kang S.C."/>
            <person name="Lee H."/>
            <person name="Ostrov N."/>
        </authorList>
    </citation>
    <scope>NUCLEOTIDE SEQUENCE [LARGE SCALE GENOMIC DNA]</scope>
    <source>
        <strain evidence="11 14">ATCC 29145</strain>
    </source>
</reference>
<dbReference type="Pfam" id="PF04290">
    <property type="entry name" value="DctQ"/>
    <property type="match status" value="1"/>
</dbReference>
<evidence type="ECO:0000256" key="5">
    <source>
        <dbReference type="ARBA" id="ARBA00022692"/>
    </source>
</evidence>
<dbReference type="AlphaFoldDB" id="A0A0N7I8D1"/>
<keyword evidence="5 9" id="KW-0812">Transmembrane</keyword>
<feature type="transmembrane region" description="Helical" evidence="9">
    <location>
        <begin position="12"/>
        <end position="36"/>
    </location>
</feature>
<feature type="transmembrane region" description="Helical" evidence="9">
    <location>
        <begin position="42"/>
        <end position="63"/>
    </location>
</feature>
<evidence type="ECO:0000313" key="12">
    <source>
        <dbReference type="EMBL" id="QCO11590.1"/>
    </source>
</evidence>
<accession>A0A0N7I8D1</accession>
<dbReference type="GO" id="GO:0005886">
    <property type="term" value="C:plasma membrane"/>
    <property type="evidence" value="ECO:0007669"/>
    <property type="project" value="UniProtKB-SubCell"/>
</dbReference>
<dbReference type="RefSeq" id="WP_035676797.1">
    <property type="nucleotide sequence ID" value="NZ_CP012915.1"/>
</dbReference>
<dbReference type="EMBL" id="CP032340">
    <property type="protein sequence ID" value="QCO11590.1"/>
    <property type="molecule type" value="Genomic_DNA"/>
</dbReference>
<dbReference type="GO" id="GO:0022857">
    <property type="term" value="F:transmembrane transporter activity"/>
    <property type="evidence" value="ECO:0007669"/>
    <property type="project" value="UniProtKB-UniRule"/>
</dbReference>
<keyword evidence="6 9" id="KW-1133">Transmembrane helix</keyword>
<dbReference type="Proteomes" id="UP000298774">
    <property type="component" value="Plasmid p1"/>
</dbReference>
<proteinExistence type="inferred from homology"/>
<dbReference type="GO" id="GO:0015740">
    <property type="term" value="P:C4-dicarboxylate transport"/>
    <property type="evidence" value="ECO:0007669"/>
    <property type="project" value="TreeGrafter"/>
</dbReference>
<reference evidence="12 13" key="1">
    <citation type="submission" date="2018-09" db="EMBL/GenBank/DDBJ databases">
        <title>Whole genome based analysis of evolution and adaptive divergence in Indian and Brazilian strains of Azospirillum brasilense.</title>
        <authorList>
            <person name="Singh C."/>
            <person name="Tripathi A.K."/>
        </authorList>
    </citation>
    <scope>NUCLEOTIDE SEQUENCE [LARGE SCALE GENOMIC DNA]</scope>
    <source>
        <strain evidence="12 13">MTCC4038</strain>
        <plasmid evidence="12 13">p1</plasmid>
    </source>
</reference>
<keyword evidence="12" id="KW-0614">Plasmid</keyword>
<evidence type="ECO:0000256" key="2">
    <source>
        <dbReference type="ARBA" id="ARBA00022448"/>
    </source>
</evidence>
<evidence type="ECO:0000256" key="1">
    <source>
        <dbReference type="ARBA" id="ARBA00004429"/>
    </source>
</evidence>
<keyword evidence="2 9" id="KW-0813">Transport</keyword>
<organism evidence="12 13">
    <name type="scientific">Azospirillum brasilense</name>
    <dbReference type="NCBI Taxonomy" id="192"/>
    <lineage>
        <taxon>Bacteria</taxon>
        <taxon>Pseudomonadati</taxon>
        <taxon>Pseudomonadota</taxon>
        <taxon>Alphaproteobacteria</taxon>
        <taxon>Rhodospirillales</taxon>
        <taxon>Azospirillaceae</taxon>
        <taxon>Azospirillum</taxon>
    </lineage>
</organism>
<evidence type="ECO:0000256" key="9">
    <source>
        <dbReference type="RuleBase" id="RU369079"/>
    </source>
</evidence>
<feature type="transmembrane region" description="Helical" evidence="9">
    <location>
        <begin position="123"/>
        <end position="145"/>
    </location>
</feature>
<comment type="subunit">
    <text evidence="9">The complex comprises the extracytoplasmic solute receptor protein and the two transmembrane proteins.</text>
</comment>
<sequence length="167" mass="18318">MKTLYDYVLKLEAILAGLFLMLMVGLLLLGGVARMMQHPLNWTIDLATCFFAWAVFLCADIAWRKDMLMSLDLVTAKLSERYQRTLLFVNYAAIALFLCYAVYGGTLLAWTSRSRTFNGIPGVSYSWVTASIAVGAALMLITTILKIRALMRSDGVPCAAAASGETA</sequence>
<dbReference type="Proteomes" id="UP001277471">
    <property type="component" value="Unassembled WGS sequence"/>
</dbReference>
<name>A0A0N7I8D1_AZOBR</name>
<keyword evidence="4 9" id="KW-0997">Cell inner membrane</keyword>
<evidence type="ECO:0000313" key="14">
    <source>
        <dbReference type="Proteomes" id="UP001277471"/>
    </source>
</evidence>
<dbReference type="PANTHER" id="PTHR35011:SF2">
    <property type="entry name" value="2,3-DIKETO-L-GULONATE TRAP TRANSPORTER SMALL PERMEASE PROTEIN YIAM"/>
    <property type="match status" value="1"/>
</dbReference>
<evidence type="ECO:0000256" key="3">
    <source>
        <dbReference type="ARBA" id="ARBA00022475"/>
    </source>
</evidence>
<gene>
    <name evidence="12" type="ORF">D3868_21730</name>
    <name evidence="11" type="ORF">SIM66_09415</name>
</gene>
<dbReference type="EMBL" id="JAWXYC010000003">
    <property type="protein sequence ID" value="MDX5951410.1"/>
    <property type="molecule type" value="Genomic_DNA"/>
</dbReference>
<dbReference type="InterPro" id="IPR007387">
    <property type="entry name" value="TRAP_DctQ"/>
</dbReference>
<dbReference type="GeneID" id="56453010"/>
<evidence type="ECO:0000256" key="8">
    <source>
        <dbReference type="ARBA" id="ARBA00038436"/>
    </source>
</evidence>
<evidence type="ECO:0000256" key="6">
    <source>
        <dbReference type="ARBA" id="ARBA00022989"/>
    </source>
</evidence>
<dbReference type="KEGG" id="abf:AMK58_15695"/>
<evidence type="ECO:0000313" key="13">
    <source>
        <dbReference type="Proteomes" id="UP000298774"/>
    </source>
</evidence>
<keyword evidence="14" id="KW-1185">Reference proteome</keyword>
<protein>
    <recommendedName>
        <fullName evidence="9">TRAP transporter small permease protein</fullName>
    </recommendedName>
</protein>
<evidence type="ECO:0000259" key="10">
    <source>
        <dbReference type="Pfam" id="PF04290"/>
    </source>
</evidence>
<dbReference type="InterPro" id="IPR055348">
    <property type="entry name" value="DctQ"/>
</dbReference>
<feature type="domain" description="Tripartite ATP-independent periplasmic transporters DctQ component" evidence="10">
    <location>
        <begin position="23"/>
        <end position="151"/>
    </location>
</feature>
<keyword evidence="3" id="KW-1003">Cell membrane</keyword>
<keyword evidence="7 9" id="KW-0472">Membrane</keyword>